<dbReference type="EMBL" id="CAICTM010000077">
    <property type="protein sequence ID" value="CAB9500214.1"/>
    <property type="molecule type" value="Genomic_DNA"/>
</dbReference>
<feature type="domain" description="BTB" evidence="2">
    <location>
        <begin position="55"/>
        <end position="135"/>
    </location>
</feature>
<dbReference type="PANTHER" id="PTHR24410:SF23">
    <property type="entry name" value="BTB DOMAIN-CONTAINING PROTEIN-RELATED"/>
    <property type="match status" value="1"/>
</dbReference>
<dbReference type="Gene3D" id="3.30.710.10">
    <property type="entry name" value="Potassium Channel Kv1.1, Chain A"/>
    <property type="match status" value="1"/>
</dbReference>
<sequence>MASGHKRQCDDEEGRRAYKLARKDLETLPEDDGQSITLLKWSTDRRKDTYSDWTIEIIVVNGGEQEEQVNVYHVHKCVLARGVRRSKYFDKQFRNERNFPLTKPATSRLELDPLQAKAFPQVLDYMYNPNCPLQISTENATALHSLADYLDMHQLRWVATSFCRSDVSLDTMETYYDHAMTLFNETVLSILAEFMANNLNSIDPNSTLVQHIHLRLWVDVLAHVKPQDRYTASLDASKLVAKVLTRHKDTLDAKTFQFLTAQDSLPRIDPSVALTLLEIEDEMAIVSVDDNAPPTSLQKRCAKALAKTWQIFDTAEERLKERSPAFLTELLHQSLGEARVENEVIKIDLEQKQQRLTETEQRLTDARQSLWKFSRPSNRGAEENGTRLWRGLELPASWF</sequence>
<evidence type="ECO:0000313" key="4">
    <source>
        <dbReference type="Proteomes" id="UP001153069"/>
    </source>
</evidence>
<dbReference type="CDD" id="cd18186">
    <property type="entry name" value="BTB_POZ_ZBTB_KLHL-like"/>
    <property type="match status" value="1"/>
</dbReference>
<dbReference type="Pfam" id="PF00651">
    <property type="entry name" value="BTB"/>
    <property type="match status" value="1"/>
</dbReference>
<dbReference type="SUPFAM" id="SSF54695">
    <property type="entry name" value="POZ domain"/>
    <property type="match status" value="1"/>
</dbReference>
<evidence type="ECO:0000313" key="3">
    <source>
        <dbReference type="EMBL" id="CAB9500214.1"/>
    </source>
</evidence>
<name>A0A9N8DCM0_9STRA</name>
<feature type="coiled-coil region" evidence="1">
    <location>
        <begin position="342"/>
        <end position="369"/>
    </location>
</feature>
<keyword evidence="1" id="KW-0175">Coiled coil</keyword>
<protein>
    <submittedName>
        <fullName evidence="3">Nervous system development</fullName>
    </submittedName>
</protein>
<dbReference type="OrthoDB" id="48101at2759"/>
<dbReference type="SMART" id="SM00225">
    <property type="entry name" value="BTB"/>
    <property type="match status" value="1"/>
</dbReference>
<dbReference type="InterPro" id="IPR051481">
    <property type="entry name" value="BTB-POZ/Galectin-3-binding"/>
</dbReference>
<dbReference type="InterPro" id="IPR011333">
    <property type="entry name" value="SKP1/BTB/POZ_sf"/>
</dbReference>
<dbReference type="Proteomes" id="UP001153069">
    <property type="component" value="Unassembled WGS sequence"/>
</dbReference>
<organism evidence="3 4">
    <name type="scientific">Seminavis robusta</name>
    <dbReference type="NCBI Taxonomy" id="568900"/>
    <lineage>
        <taxon>Eukaryota</taxon>
        <taxon>Sar</taxon>
        <taxon>Stramenopiles</taxon>
        <taxon>Ochrophyta</taxon>
        <taxon>Bacillariophyta</taxon>
        <taxon>Bacillariophyceae</taxon>
        <taxon>Bacillariophycidae</taxon>
        <taxon>Naviculales</taxon>
        <taxon>Naviculaceae</taxon>
        <taxon>Seminavis</taxon>
    </lineage>
</organism>
<dbReference type="PANTHER" id="PTHR24410">
    <property type="entry name" value="HL07962P-RELATED"/>
    <property type="match status" value="1"/>
</dbReference>
<gene>
    <name evidence="3" type="ORF">SEMRO_78_G042490.1</name>
</gene>
<comment type="caution">
    <text evidence="3">The sequence shown here is derived from an EMBL/GenBank/DDBJ whole genome shotgun (WGS) entry which is preliminary data.</text>
</comment>
<keyword evidence="4" id="KW-1185">Reference proteome</keyword>
<proteinExistence type="predicted"/>
<evidence type="ECO:0000259" key="2">
    <source>
        <dbReference type="PROSITE" id="PS50097"/>
    </source>
</evidence>
<dbReference type="PROSITE" id="PS50097">
    <property type="entry name" value="BTB"/>
    <property type="match status" value="1"/>
</dbReference>
<dbReference type="InterPro" id="IPR000210">
    <property type="entry name" value="BTB/POZ_dom"/>
</dbReference>
<reference evidence="3" key="1">
    <citation type="submission" date="2020-06" db="EMBL/GenBank/DDBJ databases">
        <authorList>
            <consortium name="Plant Systems Biology data submission"/>
        </authorList>
    </citation>
    <scope>NUCLEOTIDE SEQUENCE</scope>
    <source>
        <strain evidence="3">D6</strain>
    </source>
</reference>
<accession>A0A9N8DCM0</accession>
<dbReference type="AlphaFoldDB" id="A0A9N8DCM0"/>
<evidence type="ECO:0000256" key="1">
    <source>
        <dbReference type="SAM" id="Coils"/>
    </source>
</evidence>